<accession>A0ABT0BIF4</accession>
<organism evidence="2 3">
    <name type="scientific">Novosphingobium organovorum</name>
    <dbReference type="NCBI Taxonomy" id="2930092"/>
    <lineage>
        <taxon>Bacteria</taxon>
        <taxon>Pseudomonadati</taxon>
        <taxon>Pseudomonadota</taxon>
        <taxon>Alphaproteobacteria</taxon>
        <taxon>Sphingomonadales</taxon>
        <taxon>Sphingomonadaceae</taxon>
        <taxon>Novosphingobium</taxon>
    </lineage>
</organism>
<dbReference type="EMBL" id="JALHLF010000156">
    <property type="protein sequence ID" value="MCJ2184839.1"/>
    <property type="molecule type" value="Genomic_DNA"/>
</dbReference>
<sequence>MAPGTCSTAANILLEEVEEVFEVAVVNLPAGENHRPEYRAINPSGTIPSLRLKDGRVLTDLVTIAEWLGRNCRRGRYWPADPALQTRAHAIMEQVTREVHAQGFARVFVPEKFAGTARDCAAIMAEGRRLAARALEELAGRLDPQGYALGAFSAADPIVFYVAFWADMTDVPMPARLLAHYRLMLGREAVIRVLREEGYDPARLGQPAPNPA</sequence>
<dbReference type="PANTHER" id="PTHR44051:SF8">
    <property type="entry name" value="GLUTATHIONE S-TRANSFERASE GSTA"/>
    <property type="match status" value="1"/>
</dbReference>
<dbReference type="SUPFAM" id="SSF52833">
    <property type="entry name" value="Thioredoxin-like"/>
    <property type="match status" value="1"/>
</dbReference>
<evidence type="ECO:0000313" key="2">
    <source>
        <dbReference type="EMBL" id="MCJ2184839.1"/>
    </source>
</evidence>
<protein>
    <submittedName>
        <fullName evidence="2">Glutathione S-transferase family protein</fullName>
    </submittedName>
</protein>
<evidence type="ECO:0000313" key="3">
    <source>
        <dbReference type="Proteomes" id="UP001162881"/>
    </source>
</evidence>
<dbReference type="InterPro" id="IPR036249">
    <property type="entry name" value="Thioredoxin-like_sf"/>
</dbReference>
<dbReference type="Pfam" id="PF13410">
    <property type="entry name" value="GST_C_2"/>
    <property type="match status" value="1"/>
</dbReference>
<dbReference type="SUPFAM" id="SSF47616">
    <property type="entry name" value="GST C-terminal domain-like"/>
    <property type="match status" value="1"/>
</dbReference>
<dbReference type="Gene3D" id="1.20.1050.10">
    <property type="match status" value="1"/>
</dbReference>
<comment type="caution">
    <text evidence="2">The sequence shown here is derived from an EMBL/GenBank/DDBJ whole genome shotgun (WGS) entry which is preliminary data.</text>
</comment>
<evidence type="ECO:0000259" key="1">
    <source>
        <dbReference type="PROSITE" id="PS50404"/>
    </source>
</evidence>
<name>A0ABT0BIF4_9SPHN</name>
<dbReference type="PANTHER" id="PTHR44051">
    <property type="entry name" value="GLUTATHIONE S-TRANSFERASE-RELATED"/>
    <property type="match status" value="1"/>
</dbReference>
<keyword evidence="3" id="KW-1185">Reference proteome</keyword>
<reference evidence="2" key="1">
    <citation type="submission" date="2022-03" db="EMBL/GenBank/DDBJ databases">
        <title>Identification of a novel bacterium isolated from mangrove sediments.</title>
        <authorList>
            <person name="Pan X."/>
        </authorList>
    </citation>
    <scope>NUCLEOTIDE SEQUENCE</scope>
    <source>
        <strain evidence="2">B1949</strain>
    </source>
</reference>
<dbReference type="InterPro" id="IPR036282">
    <property type="entry name" value="Glutathione-S-Trfase_C_sf"/>
</dbReference>
<dbReference type="Proteomes" id="UP001162881">
    <property type="component" value="Unassembled WGS sequence"/>
</dbReference>
<dbReference type="Pfam" id="PF13409">
    <property type="entry name" value="GST_N_2"/>
    <property type="match status" value="1"/>
</dbReference>
<gene>
    <name evidence="2" type="ORF">MTR62_19405</name>
</gene>
<proteinExistence type="predicted"/>
<feature type="domain" description="GST N-terminal" evidence="1">
    <location>
        <begin position="1"/>
        <end position="76"/>
    </location>
</feature>
<dbReference type="Gene3D" id="3.40.30.10">
    <property type="entry name" value="Glutaredoxin"/>
    <property type="match status" value="1"/>
</dbReference>
<dbReference type="InterPro" id="IPR004045">
    <property type="entry name" value="Glutathione_S-Trfase_N"/>
</dbReference>
<dbReference type="PROSITE" id="PS50404">
    <property type="entry name" value="GST_NTER"/>
    <property type="match status" value="1"/>
</dbReference>